<evidence type="ECO:0000256" key="1">
    <source>
        <dbReference type="ARBA" id="ARBA00022553"/>
    </source>
</evidence>
<evidence type="ECO:0000256" key="2">
    <source>
        <dbReference type="ARBA" id="ARBA00023015"/>
    </source>
</evidence>
<proteinExistence type="predicted"/>
<keyword evidence="3" id="KW-0238">DNA-binding</keyword>
<dbReference type="Pfam" id="PF00196">
    <property type="entry name" value="GerE"/>
    <property type="match status" value="1"/>
</dbReference>
<dbReference type="PROSITE" id="PS00622">
    <property type="entry name" value="HTH_LUXR_1"/>
    <property type="match status" value="1"/>
</dbReference>
<dbReference type="Gene3D" id="3.40.50.2300">
    <property type="match status" value="1"/>
</dbReference>
<evidence type="ECO:0000313" key="8">
    <source>
        <dbReference type="EMBL" id="MCY1139858.1"/>
    </source>
</evidence>
<dbReference type="Pfam" id="PF00072">
    <property type="entry name" value="Response_reg"/>
    <property type="match status" value="1"/>
</dbReference>
<feature type="domain" description="Response regulatory" evidence="7">
    <location>
        <begin position="19"/>
        <end position="135"/>
    </location>
</feature>
<evidence type="ECO:0000259" key="7">
    <source>
        <dbReference type="PROSITE" id="PS50110"/>
    </source>
</evidence>
<dbReference type="InterPro" id="IPR001789">
    <property type="entry name" value="Sig_transdc_resp-reg_receiver"/>
</dbReference>
<dbReference type="InterPro" id="IPR058245">
    <property type="entry name" value="NreC/VraR/RcsB-like_REC"/>
</dbReference>
<evidence type="ECO:0000259" key="6">
    <source>
        <dbReference type="PROSITE" id="PS50043"/>
    </source>
</evidence>
<organism evidence="8 9">
    <name type="scientific">Paractinoplanes pyxinae</name>
    <dbReference type="NCBI Taxonomy" id="2997416"/>
    <lineage>
        <taxon>Bacteria</taxon>
        <taxon>Bacillati</taxon>
        <taxon>Actinomycetota</taxon>
        <taxon>Actinomycetes</taxon>
        <taxon>Micromonosporales</taxon>
        <taxon>Micromonosporaceae</taxon>
        <taxon>Paractinoplanes</taxon>
    </lineage>
</organism>
<dbReference type="PRINTS" id="PR00038">
    <property type="entry name" value="HTHLUXR"/>
</dbReference>
<dbReference type="PROSITE" id="PS50043">
    <property type="entry name" value="HTH_LUXR_2"/>
    <property type="match status" value="1"/>
</dbReference>
<dbReference type="SUPFAM" id="SSF46894">
    <property type="entry name" value="C-terminal effector domain of the bipartite response regulators"/>
    <property type="match status" value="1"/>
</dbReference>
<dbReference type="PANTHER" id="PTHR43214:SF24">
    <property type="entry name" value="TRANSCRIPTIONAL REGULATORY PROTEIN NARL-RELATED"/>
    <property type="match status" value="1"/>
</dbReference>
<dbReference type="Proteomes" id="UP001151002">
    <property type="component" value="Unassembled WGS sequence"/>
</dbReference>
<dbReference type="SUPFAM" id="SSF52172">
    <property type="entry name" value="CheY-like"/>
    <property type="match status" value="1"/>
</dbReference>
<evidence type="ECO:0000256" key="5">
    <source>
        <dbReference type="PROSITE-ProRule" id="PRU00169"/>
    </source>
</evidence>
<gene>
    <name evidence="8" type="ORF">OWR29_17795</name>
</gene>
<keyword evidence="1 5" id="KW-0597">Phosphoprotein</keyword>
<dbReference type="PANTHER" id="PTHR43214">
    <property type="entry name" value="TWO-COMPONENT RESPONSE REGULATOR"/>
    <property type="match status" value="1"/>
</dbReference>
<dbReference type="InterPro" id="IPR011006">
    <property type="entry name" value="CheY-like_superfamily"/>
</dbReference>
<protein>
    <submittedName>
        <fullName evidence="8">Response regulator transcription factor</fullName>
    </submittedName>
</protein>
<dbReference type="PROSITE" id="PS50110">
    <property type="entry name" value="RESPONSE_REGULATORY"/>
    <property type="match status" value="1"/>
</dbReference>
<dbReference type="InterPro" id="IPR000792">
    <property type="entry name" value="Tscrpt_reg_LuxR_C"/>
</dbReference>
<dbReference type="EMBL" id="JAPNTZ010000006">
    <property type="protein sequence ID" value="MCY1139858.1"/>
    <property type="molecule type" value="Genomic_DNA"/>
</dbReference>
<feature type="modified residue" description="4-aspartylphosphate" evidence="5">
    <location>
        <position position="70"/>
    </location>
</feature>
<dbReference type="CDD" id="cd06170">
    <property type="entry name" value="LuxR_C_like"/>
    <property type="match status" value="1"/>
</dbReference>
<evidence type="ECO:0000313" key="9">
    <source>
        <dbReference type="Proteomes" id="UP001151002"/>
    </source>
</evidence>
<keyword evidence="9" id="KW-1185">Reference proteome</keyword>
<comment type="caution">
    <text evidence="8">The sequence shown here is derived from an EMBL/GenBank/DDBJ whole genome shotgun (WGS) entry which is preliminary data.</text>
</comment>
<dbReference type="SMART" id="SM00421">
    <property type="entry name" value="HTH_LUXR"/>
    <property type="match status" value="1"/>
</dbReference>
<dbReference type="CDD" id="cd17535">
    <property type="entry name" value="REC_NarL-like"/>
    <property type="match status" value="1"/>
</dbReference>
<feature type="domain" description="HTH luxR-type" evidence="6">
    <location>
        <begin position="163"/>
        <end position="228"/>
    </location>
</feature>
<reference evidence="8" key="1">
    <citation type="submission" date="2022-11" db="EMBL/GenBank/DDBJ databases">
        <authorList>
            <person name="Somphong A."/>
            <person name="Phongsopitanun W."/>
        </authorList>
    </citation>
    <scope>NUCLEOTIDE SEQUENCE</scope>
    <source>
        <strain evidence="8">Pm04-4</strain>
    </source>
</reference>
<dbReference type="InterPro" id="IPR016032">
    <property type="entry name" value="Sig_transdc_resp-reg_C-effctor"/>
</dbReference>
<name>A0ABT4B2N5_9ACTN</name>
<evidence type="ECO:0000256" key="4">
    <source>
        <dbReference type="ARBA" id="ARBA00023163"/>
    </source>
</evidence>
<dbReference type="InterPro" id="IPR039420">
    <property type="entry name" value="WalR-like"/>
</dbReference>
<keyword evidence="2" id="KW-0805">Transcription regulation</keyword>
<sequence>MSAGAPGAGAPAAAGRTTRVLLVDDDALVRAGLTMMLGAFDDIEVVGAVTDGTEVASAVNTHGPDVVLMDIRMPGLDGLSATESLRRRPDAPQVIVLTTFDTDEHVLRALRAGAGGFLLKHTPPREIADAVRRVAAGEPMMSPEVLRKMIGMVSGADPGRDRARTALARLSPGENDVARLIAEGRTNHEIATELLMSTATVKAYVSRIFTKLSLTNRVQIALLVHDAR</sequence>
<evidence type="ECO:0000256" key="3">
    <source>
        <dbReference type="ARBA" id="ARBA00023125"/>
    </source>
</evidence>
<accession>A0ABT4B2N5</accession>
<keyword evidence="4" id="KW-0804">Transcription</keyword>
<dbReference type="SMART" id="SM00448">
    <property type="entry name" value="REC"/>
    <property type="match status" value="1"/>
</dbReference>